<name>A0A7W9NL23_9PSEU</name>
<evidence type="ECO:0000313" key="2">
    <source>
        <dbReference type="Proteomes" id="UP000585638"/>
    </source>
</evidence>
<comment type="caution">
    <text evidence="1">The sequence shown here is derived from an EMBL/GenBank/DDBJ whole genome shotgun (WGS) entry which is preliminary data.</text>
</comment>
<dbReference type="Pfam" id="PF14224">
    <property type="entry name" value="DUF4331"/>
    <property type="match status" value="2"/>
</dbReference>
<protein>
    <recommendedName>
        <fullName evidence="3">DUF4331 domain-containing protein</fullName>
    </recommendedName>
</protein>
<reference evidence="1 2" key="1">
    <citation type="submission" date="2020-08" db="EMBL/GenBank/DDBJ databases">
        <title>Sequencing the genomes of 1000 actinobacteria strains.</title>
        <authorList>
            <person name="Klenk H.-P."/>
        </authorList>
    </citation>
    <scope>NUCLEOTIDE SEQUENCE [LARGE SCALE GENOMIC DNA]</scope>
    <source>
        <strain evidence="1 2">DSM 43851</strain>
    </source>
</reference>
<keyword evidence="2" id="KW-1185">Reference proteome</keyword>
<sequence>MSHHLDSPIARQDVRLDISDVYLFRGERGTVFVMNVGHSLAGQDVRGFHPEAMYELKIDGDGDAVEDVTYRVTFDSDQRLQLRRITGAAAPDPHAAGTLLAEGAIESTVDADEGVRLWTGKAGDPFWIEPDVLHAVGHAFQDGTRIDLSGWDPANATNLFAGHTVYSIVLELPDPVLLPVGSRIGFWGLTSLATDAGGWRRINRAGLPMMHPLFTQFNEDLGNRLNDGRPADDPQTYGKALVDMVAGVVAANGTAQDPRAYAETVVSRLLPNLLPYTVGTPATFGFAGWNGRSLTDNAPDVMFSLASNSPVSLGIGRESVTAEPSDIWPYVPR</sequence>
<gene>
    <name evidence="1" type="ORF">BJ998_008491</name>
</gene>
<proteinExistence type="predicted"/>
<dbReference type="Proteomes" id="UP000585638">
    <property type="component" value="Unassembled WGS sequence"/>
</dbReference>
<evidence type="ECO:0000313" key="1">
    <source>
        <dbReference type="EMBL" id="MBB5897232.1"/>
    </source>
</evidence>
<accession>A0A7W9NL23</accession>
<dbReference type="AlphaFoldDB" id="A0A7W9NL23"/>
<organism evidence="1 2">
    <name type="scientific">Kutzneria kofuensis</name>
    <dbReference type="NCBI Taxonomy" id="103725"/>
    <lineage>
        <taxon>Bacteria</taxon>
        <taxon>Bacillati</taxon>
        <taxon>Actinomycetota</taxon>
        <taxon>Actinomycetes</taxon>
        <taxon>Pseudonocardiales</taxon>
        <taxon>Pseudonocardiaceae</taxon>
        <taxon>Kutzneria</taxon>
    </lineage>
</organism>
<evidence type="ECO:0008006" key="3">
    <source>
        <dbReference type="Google" id="ProtNLM"/>
    </source>
</evidence>
<dbReference type="RefSeq" id="WP_184869681.1">
    <property type="nucleotide sequence ID" value="NZ_BAAAWY010000071.1"/>
</dbReference>
<dbReference type="EMBL" id="JACHIR010000002">
    <property type="protein sequence ID" value="MBB5897232.1"/>
    <property type="molecule type" value="Genomic_DNA"/>
</dbReference>
<dbReference type="InterPro" id="IPR025566">
    <property type="entry name" value="DUF4331"/>
</dbReference>